<comment type="caution">
    <text evidence="8">The sequence shown here is derived from an EMBL/GenBank/DDBJ whole genome shotgun (WGS) entry which is preliminary data.</text>
</comment>
<keyword evidence="5 7" id="KW-0472">Membrane</keyword>
<dbReference type="Proteomes" id="UP000885680">
    <property type="component" value="Unassembled WGS sequence"/>
</dbReference>
<dbReference type="PANTHER" id="PTHR30482:SF4">
    <property type="entry name" value="SLR1201 PROTEIN"/>
    <property type="match status" value="1"/>
</dbReference>
<dbReference type="InterPro" id="IPR001851">
    <property type="entry name" value="ABC_transp_permease"/>
</dbReference>
<dbReference type="PANTHER" id="PTHR30482">
    <property type="entry name" value="HIGH-AFFINITY BRANCHED-CHAIN AMINO ACID TRANSPORT SYSTEM PERMEASE"/>
    <property type="match status" value="1"/>
</dbReference>
<evidence type="ECO:0000256" key="2">
    <source>
        <dbReference type="ARBA" id="ARBA00022475"/>
    </source>
</evidence>
<dbReference type="GO" id="GO:0015658">
    <property type="term" value="F:branched-chain amino acid transmembrane transporter activity"/>
    <property type="evidence" value="ECO:0007669"/>
    <property type="project" value="InterPro"/>
</dbReference>
<organism evidence="8 9">
    <name type="scientific">Aurantimonas coralicida</name>
    <dbReference type="NCBI Taxonomy" id="182270"/>
    <lineage>
        <taxon>Bacteria</taxon>
        <taxon>Pseudomonadati</taxon>
        <taxon>Pseudomonadota</taxon>
        <taxon>Alphaproteobacteria</taxon>
        <taxon>Hyphomicrobiales</taxon>
        <taxon>Aurantimonadaceae</taxon>
        <taxon>Aurantimonas</taxon>
    </lineage>
</organism>
<dbReference type="InterPro" id="IPR043428">
    <property type="entry name" value="LivM-like"/>
</dbReference>
<evidence type="ECO:0000256" key="1">
    <source>
        <dbReference type="ARBA" id="ARBA00004651"/>
    </source>
</evidence>
<evidence type="ECO:0000256" key="4">
    <source>
        <dbReference type="ARBA" id="ARBA00022989"/>
    </source>
</evidence>
<feature type="transmembrane region" description="Helical" evidence="7">
    <location>
        <begin position="58"/>
        <end position="79"/>
    </location>
</feature>
<proteinExistence type="predicted"/>
<feature type="compositionally biased region" description="Basic and acidic residues" evidence="6">
    <location>
        <begin position="97"/>
        <end position="110"/>
    </location>
</feature>
<dbReference type="GO" id="GO:0005886">
    <property type="term" value="C:plasma membrane"/>
    <property type="evidence" value="ECO:0007669"/>
    <property type="project" value="UniProtKB-SubCell"/>
</dbReference>
<evidence type="ECO:0000256" key="5">
    <source>
        <dbReference type="ARBA" id="ARBA00023136"/>
    </source>
</evidence>
<feature type="region of interest" description="Disordered" evidence="6">
    <location>
        <begin position="97"/>
        <end position="117"/>
    </location>
</feature>
<accession>A0A9C9NG46</accession>
<keyword evidence="4 7" id="KW-1133">Transmembrane helix</keyword>
<protein>
    <submittedName>
        <fullName evidence="8">Urea ABC transporter permease subunit UrtC</fullName>
    </submittedName>
</protein>
<feature type="non-terminal residue" evidence="8">
    <location>
        <position position="1"/>
    </location>
</feature>
<keyword evidence="2" id="KW-1003">Cell membrane</keyword>
<name>A0A9C9NG46_9HYPH</name>
<reference evidence="8" key="1">
    <citation type="journal article" date="2020" name="mSystems">
        <title>Genome- and Community-Level Interaction Insights into Carbon Utilization and Element Cycling Functions of Hydrothermarchaeota in Hydrothermal Sediment.</title>
        <authorList>
            <person name="Zhou Z."/>
            <person name="Liu Y."/>
            <person name="Xu W."/>
            <person name="Pan J."/>
            <person name="Luo Z.H."/>
            <person name="Li M."/>
        </authorList>
    </citation>
    <scope>NUCLEOTIDE SEQUENCE</scope>
    <source>
        <strain evidence="8">HyVt-347</strain>
    </source>
</reference>
<sequence>LYVPQVGIINPGEFAPVNSIEIVVWAAVGGRGTLLGPVIGALLVNFGKSTFTAIAPESWLFVLGGLFVFVTLFLPKGIVGTFDQGWRALRERRASAEAEKGEAAPADDAHAVPNPAE</sequence>
<evidence type="ECO:0000313" key="8">
    <source>
        <dbReference type="EMBL" id="HEU00719.1"/>
    </source>
</evidence>
<dbReference type="Pfam" id="PF02653">
    <property type="entry name" value="BPD_transp_2"/>
    <property type="match status" value="1"/>
</dbReference>
<evidence type="ECO:0000256" key="6">
    <source>
        <dbReference type="SAM" id="MobiDB-lite"/>
    </source>
</evidence>
<dbReference type="EMBL" id="DRGN01000146">
    <property type="protein sequence ID" value="HEU00719.1"/>
    <property type="molecule type" value="Genomic_DNA"/>
</dbReference>
<comment type="subcellular location">
    <subcellularLocation>
        <location evidence="1">Cell membrane</location>
        <topology evidence="1">Multi-pass membrane protein</topology>
    </subcellularLocation>
</comment>
<evidence type="ECO:0000256" key="3">
    <source>
        <dbReference type="ARBA" id="ARBA00022692"/>
    </source>
</evidence>
<evidence type="ECO:0000256" key="7">
    <source>
        <dbReference type="SAM" id="Phobius"/>
    </source>
</evidence>
<gene>
    <name evidence="8" type="ORF">ENH89_10255</name>
</gene>
<evidence type="ECO:0000313" key="9">
    <source>
        <dbReference type="Proteomes" id="UP000885680"/>
    </source>
</evidence>
<dbReference type="AlphaFoldDB" id="A0A9C9NG46"/>
<keyword evidence="3 7" id="KW-0812">Transmembrane</keyword>
<feature type="transmembrane region" description="Helical" evidence="7">
    <location>
        <begin position="22"/>
        <end position="46"/>
    </location>
</feature>